<evidence type="ECO:0000256" key="1">
    <source>
        <dbReference type="SAM" id="Phobius"/>
    </source>
</evidence>
<proteinExistence type="predicted"/>
<name>U7DAP9_9BACT</name>
<dbReference type="AlphaFoldDB" id="U7DAP9"/>
<protein>
    <recommendedName>
        <fullName evidence="4">DUF1189 domain-containing protein</fullName>
    </recommendedName>
</protein>
<gene>
    <name evidence="2" type="ORF">CALK_0273</name>
</gene>
<keyword evidence="1" id="KW-0812">Transmembrane</keyword>
<feature type="transmembrane region" description="Helical" evidence="1">
    <location>
        <begin position="173"/>
        <end position="194"/>
    </location>
</feature>
<dbReference type="Proteomes" id="UP000017148">
    <property type="component" value="Unassembled WGS sequence"/>
</dbReference>
<feature type="transmembrane region" description="Helical" evidence="1">
    <location>
        <begin position="249"/>
        <end position="267"/>
    </location>
</feature>
<dbReference type="EMBL" id="ASJR01000002">
    <property type="protein sequence ID" value="ERP39107.1"/>
    <property type="molecule type" value="Genomic_DNA"/>
</dbReference>
<keyword evidence="1" id="KW-0472">Membrane</keyword>
<keyword evidence="3" id="KW-1185">Reference proteome</keyword>
<comment type="caution">
    <text evidence="2">The sequence shown here is derived from an EMBL/GenBank/DDBJ whole genome shotgun (WGS) entry which is preliminary data.</text>
</comment>
<sequence>MNLAGLLHLLLVSPGFWLVTIREKSLFDLGRLLALSVLFFSLLSSLLAMPRMYQRLPEVLAGVFSEVTLRDGLLHFSEETPQNPSPRQNMLLLTTLMDKRSFYYVYNRETVEDLFSPSPLRFASHGVDSLGTGLQVTRHGLVLPGDSTKALSWVQIFPEGKFSFSEDALRSRVFHHVMPALVVFFLLFTANTLFLMGTTLFNSLFLGGFILILGRYLPEGGLGKLLLLSLLFPPLLHPLFTLADAGWQYFGNITMMIMVLEVSRVLFYSRRLYEKENDE</sequence>
<reference evidence="2 3" key="1">
    <citation type="journal article" date="2013" name="Environ. Microbiol.">
        <title>Genome analysis of Chitinivibrio alkaliphilus gen. nov., sp. nov., a novel extremely haloalkaliphilic anaerobic chitinolytic bacterium from the candidate phylum Termite Group 3.</title>
        <authorList>
            <person name="Sorokin D.Y."/>
            <person name="Gumerov V.M."/>
            <person name="Rakitin A.L."/>
            <person name="Beletsky A.V."/>
            <person name="Damste J.S."/>
            <person name="Muyzer G."/>
            <person name="Mardanov A.V."/>
            <person name="Ravin N.V."/>
        </authorList>
    </citation>
    <scope>NUCLEOTIDE SEQUENCE [LARGE SCALE GENOMIC DNA]</scope>
    <source>
        <strain evidence="2 3">ACht1</strain>
    </source>
</reference>
<evidence type="ECO:0008006" key="4">
    <source>
        <dbReference type="Google" id="ProtNLM"/>
    </source>
</evidence>
<feature type="transmembrane region" description="Helical" evidence="1">
    <location>
        <begin position="31"/>
        <end position="49"/>
    </location>
</feature>
<organism evidence="2 3">
    <name type="scientific">Chitinivibrio alkaliphilus ACht1</name>
    <dbReference type="NCBI Taxonomy" id="1313304"/>
    <lineage>
        <taxon>Bacteria</taxon>
        <taxon>Pseudomonadati</taxon>
        <taxon>Fibrobacterota</taxon>
        <taxon>Chitinivibrionia</taxon>
        <taxon>Chitinivibrionales</taxon>
        <taxon>Chitinivibrionaceae</taxon>
        <taxon>Chitinivibrio</taxon>
    </lineage>
</organism>
<accession>U7DAP9</accession>
<keyword evidence="1" id="KW-1133">Transmembrane helix</keyword>
<evidence type="ECO:0000313" key="3">
    <source>
        <dbReference type="Proteomes" id="UP000017148"/>
    </source>
</evidence>
<evidence type="ECO:0000313" key="2">
    <source>
        <dbReference type="EMBL" id="ERP39107.1"/>
    </source>
</evidence>
<dbReference type="STRING" id="1313304.CALK_0273"/>
<feature type="transmembrane region" description="Helical" evidence="1">
    <location>
        <begin position="200"/>
        <end position="218"/>
    </location>
</feature>
<dbReference type="RefSeq" id="WP_022635820.1">
    <property type="nucleotide sequence ID" value="NZ_ASJR01000002.1"/>
</dbReference>